<name>A0AA90PIJ0_9HELI</name>
<keyword evidence="3" id="KW-0378">Hydrolase</keyword>
<dbReference type="AlphaFoldDB" id="A0AA90PIJ0"/>
<feature type="domain" description="Restriction endonuclease type I HsdR N-terminal" evidence="1">
    <location>
        <begin position="61"/>
        <end position="136"/>
    </location>
</feature>
<protein>
    <submittedName>
        <fullName evidence="3">Type I restriction endonuclease</fullName>
    </submittedName>
</protein>
<dbReference type="RefSeq" id="WP_305520899.1">
    <property type="nucleotide sequence ID" value="NZ_JAUYZK010000001.1"/>
</dbReference>
<dbReference type="GO" id="GO:0005524">
    <property type="term" value="F:ATP binding"/>
    <property type="evidence" value="ECO:0007669"/>
    <property type="project" value="UniProtKB-KW"/>
</dbReference>
<reference evidence="4" key="1">
    <citation type="journal article" date="2024" name="Syst. Appl. Microbiol.">
        <title>Helicobacter cappadocius sp. nov., from lizards: The first psychrotrophic Helicobacter species.</title>
        <authorList>
            <person name="Aydin F."/>
            <person name="Tarhane S."/>
            <person name="Karakaya E."/>
            <person name="Abay S."/>
            <person name="Kayman T."/>
            <person name="Guran O."/>
            <person name="Bozkurt E."/>
            <person name="Uzum N."/>
            <person name="Avci A."/>
            <person name="Olgun K."/>
            <person name="Jablonski D."/>
            <person name="Guran C."/>
            <person name="Burcin Saticioglu I."/>
        </authorList>
    </citation>
    <scope>NUCLEOTIDE SEQUENCE [LARGE SCALE GENOMIC DNA]</scope>
    <source>
        <strain evidence="4">faydin-H76</strain>
    </source>
</reference>
<dbReference type="InterPro" id="IPR043714">
    <property type="entry name" value="DUF5655"/>
</dbReference>
<dbReference type="GO" id="GO:0009307">
    <property type="term" value="P:DNA restriction-modification system"/>
    <property type="evidence" value="ECO:0007669"/>
    <property type="project" value="UniProtKB-KW"/>
</dbReference>
<dbReference type="Gene3D" id="3.90.1570.30">
    <property type="match status" value="1"/>
</dbReference>
<dbReference type="EMBL" id="JAUYZK010000001">
    <property type="protein sequence ID" value="MDP2538215.1"/>
    <property type="molecule type" value="Genomic_DNA"/>
</dbReference>
<dbReference type="Pfam" id="PF18899">
    <property type="entry name" value="DUF5655"/>
    <property type="match status" value="1"/>
</dbReference>
<gene>
    <name evidence="3" type="ORF">Q5I06_00235</name>
</gene>
<dbReference type="InterPro" id="IPR007409">
    <property type="entry name" value="Restrct_endonuc_type1_HsdR_N"/>
</dbReference>
<proteinExistence type="predicted"/>
<keyword evidence="3" id="KW-0255">Endonuclease</keyword>
<keyword evidence="3" id="KW-0540">Nuclease</keyword>
<sequence>MNITLIEELARKIQYEDFRSSMIRKEAQTRTSLIDRMLEALGYDVRDHEVCSIEDNAAFRKQGGQKVDYSLFKNGNLVAIVEAKAFETSLENSTITSKLSDYFKNKKLDEKQNCRFFAMLSNGLEYRFFADLNKENLLDTEPFFIFNLKDYTSQDLKTLQMFSYDKIDREKVWEWGKILRAIENNVINLSPDFAKFVIEKSLLTNQKKTEKLVQEYIPEIKKAFEYVNSKIYKNQSIESKPHKTSKPDENLNPIQKGKVQAFWEKSIIEALSSSSQALKAEEIWEKIQAKYPKEQIPTTNSNPVKRVSEQCLYKIENIKAIGKNPSKFILKTTSWTEEEILERYNSDIVKLYQDIKTDIMKLGNVNINPTKPYISFKINDKNFVGLILQQSKIRVFFTPRVSEFNDPAKRLIDTSAKNTGNGNTEFNYETSEDKDYLLSLIRQSYQIRS</sequence>
<evidence type="ECO:0000313" key="4">
    <source>
        <dbReference type="Proteomes" id="UP001177258"/>
    </source>
</evidence>
<comment type="caution">
    <text evidence="3">The sequence shown here is derived from an EMBL/GenBank/DDBJ whole genome shotgun (WGS) entry which is preliminary data.</text>
</comment>
<accession>A0AA90PIJ0</accession>
<evidence type="ECO:0000259" key="2">
    <source>
        <dbReference type="Pfam" id="PF18899"/>
    </source>
</evidence>
<evidence type="ECO:0000313" key="3">
    <source>
        <dbReference type="EMBL" id="MDP2538215.1"/>
    </source>
</evidence>
<dbReference type="Proteomes" id="UP001177258">
    <property type="component" value="Unassembled WGS sequence"/>
</dbReference>
<evidence type="ECO:0000259" key="1">
    <source>
        <dbReference type="Pfam" id="PF04313"/>
    </source>
</evidence>
<organism evidence="3 4">
    <name type="scientific">Helicobacter cappadocius</name>
    <dbReference type="NCBI Taxonomy" id="3063998"/>
    <lineage>
        <taxon>Bacteria</taxon>
        <taxon>Pseudomonadati</taxon>
        <taxon>Campylobacterota</taxon>
        <taxon>Epsilonproteobacteria</taxon>
        <taxon>Campylobacterales</taxon>
        <taxon>Helicobacteraceae</taxon>
        <taxon>Helicobacter</taxon>
    </lineage>
</organism>
<dbReference type="GO" id="GO:0009035">
    <property type="term" value="F:type I site-specific deoxyribonuclease activity"/>
    <property type="evidence" value="ECO:0007669"/>
    <property type="project" value="UniProtKB-EC"/>
</dbReference>
<dbReference type="GO" id="GO:0003677">
    <property type="term" value="F:DNA binding"/>
    <property type="evidence" value="ECO:0007669"/>
    <property type="project" value="UniProtKB-KW"/>
</dbReference>
<dbReference type="Pfam" id="PF04313">
    <property type="entry name" value="HSDR_N"/>
    <property type="match status" value="1"/>
</dbReference>
<feature type="domain" description="DUF5655" evidence="2">
    <location>
        <begin position="345"/>
        <end position="447"/>
    </location>
</feature>